<evidence type="ECO:0000313" key="2">
    <source>
        <dbReference type="EMBL" id="CAH1716209.1"/>
    </source>
</evidence>
<dbReference type="Proteomes" id="UP001154329">
    <property type="component" value="Chromosome 1"/>
</dbReference>
<name>A0A9P0ISY8_APHGO</name>
<dbReference type="EMBL" id="OU899034">
    <property type="protein sequence ID" value="CAH1716209.1"/>
    <property type="molecule type" value="Genomic_DNA"/>
</dbReference>
<accession>A0A9P0ISY8</accession>
<sequence length="141" mass="16245">MRHTIHQNSVGTTRYHDLYRSILRYPTCWSNQDIKHNTKHYIRRHQIPVACKPRRLALTTQGSQKGVETMLNLGIARLLKALGLHPPPGFKEHYGRMRLVEIIVHLILELSQTATSSSHPGFHTLPSRKKHFLNNRSGKSL</sequence>
<reference evidence="2" key="2">
    <citation type="submission" date="2022-10" db="EMBL/GenBank/DDBJ databases">
        <authorList>
            <consortium name="ENA_rothamsted_submissions"/>
            <consortium name="culmorum"/>
            <person name="King R."/>
        </authorList>
    </citation>
    <scope>NUCLEOTIDE SEQUENCE</scope>
</reference>
<organism evidence="2 3">
    <name type="scientific">Aphis gossypii</name>
    <name type="common">Cotton aphid</name>
    <dbReference type="NCBI Taxonomy" id="80765"/>
    <lineage>
        <taxon>Eukaryota</taxon>
        <taxon>Metazoa</taxon>
        <taxon>Ecdysozoa</taxon>
        <taxon>Arthropoda</taxon>
        <taxon>Hexapoda</taxon>
        <taxon>Insecta</taxon>
        <taxon>Pterygota</taxon>
        <taxon>Neoptera</taxon>
        <taxon>Paraneoptera</taxon>
        <taxon>Hemiptera</taxon>
        <taxon>Sternorrhyncha</taxon>
        <taxon>Aphidomorpha</taxon>
        <taxon>Aphidoidea</taxon>
        <taxon>Aphididae</taxon>
        <taxon>Aphidini</taxon>
        <taxon>Aphis</taxon>
        <taxon>Aphis</taxon>
    </lineage>
</organism>
<dbReference type="AlphaFoldDB" id="A0A9P0ISY8"/>
<protein>
    <submittedName>
        <fullName evidence="2">Uncharacterized protein</fullName>
    </submittedName>
</protein>
<evidence type="ECO:0000256" key="1">
    <source>
        <dbReference type="SAM" id="MobiDB-lite"/>
    </source>
</evidence>
<proteinExistence type="predicted"/>
<evidence type="ECO:0000313" key="3">
    <source>
        <dbReference type="Proteomes" id="UP001154329"/>
    </source>
</evidence>
<keyword evidence="3" id="KW-1185">Reference proteome</keyword>
<feature type="region of interest" description="Disordered" evidence="1">
    <location>
        <begin position="116"/>
        <end position="141"/>
    </location>
</feature>
<gene>
    <name evidence="2" type="ORF">APHIGO_LOCUS3474</name>
</gene>
<reference evidence="2" key="1">
    <citation type="submission" date="2022-02" db="EMBL/GenBank/DDBJ databases">
        <authorList>
            <person name="King R."/>
        </authorList>
    </citation>
    <scope>NUCLEOTIDE SEQUENCE</scope>
</reference>